<reference evidence="1 2" key="1">
    <citation type="submission" date="2019-07" db="EMBL/GenBank/DDBJ databases">
        <title>Whole genome shotgun sequence of Pseudonocardia sulfidoxydans NBRC 16205.</title>
        <authorList>
            <person name="Hosoyama A."/>
            <person name="Uohara A."/>
            <person name="Ohji S."/>
            <person name="Ichikawa N."/>
        </authorList>
    </citation>
    <scope>NUCLEOTIDE SEQUENCE [LARGE SCALE GENOMIC DNA]</scope>
    <source>
        <strain evidence="1 2">NBRC 16205</strain>
    </source>
</reference>
<dbReference type="AlphaFoldDB" id="A0A511DEA4"/>
<name>A0A511DEA4_9PSEU</name>
<organism evidence="1 2">
    <name type="scientific">Pseudonocardia sulfidoxydans NBRC 16205</name>
    <dbReference type="NCBI Taxonomy" id="1223511"/>
    <lineage>
        <taxon>Bacteria</taxon>
        <taxon>Bacillati</taxon>
        <taxon>Actinomycetota</taxon>
        <taxon>Actinomycetes</taxon>
        <taxon>Pseudonocardiales</taxon>
        <taxon>Pseudonocardiaceae</taxon>
        <taxon>Pseudonocardia</taxon>
    </lineage>
</organism>
<dbReference type="Proteomes" id="UP000321685">
    <property type="component" value="Unassembled WGS sequence"/>
</dbReference>
<gene>
    <name evidence="1" type="ORF">PSU4_20600</name>
</gene>
<proteinExistence type="predicted"/>
<keyword evidence="2" id="KW-1185">Reference proteome</keyword>
<comment type="caution">
    <text evidence="1">The sequence shown here is derived from an EMBL/GenBank/DDBJ whole genome shotgun (WGS) entry which is preliminary data.</text>
</comment>
<evidence type="ECO:0000313" key="1">
    <source>
        <dbReference type="EMBL" id="GEL23106.1"/>
    </source>
</evidence>
<evidence type="ECO:0000313" key="2">
    <source>
        <dbReference type="Proteomes" id="UP000321685"/>
    </source>
</evidence>
<accession>A0A511DEA4</accession>
<dbReference type="EMBL" id="BJVJ01000015">
    <property type="protein sequence ID" value="GEL23106.1"/>
    <property type="molecule type" value="Genomic_DNA"/>
</dbReference>
<protein>
    <submittedName>
        <fullName evidence="1">Uncharacterized protein</fullName>
    </submittedName>
</protein>
<sequence>MSFGSDDTGALWFDGLEYDVVARVITPFGLAVSAAIADPAVATAPSVSSAATPPVTSVFFIIVLLRPFRSPGLSGRR</sequence>